<reference evidence="12" key="1">
    <citation type="thesis" date="2020" institute="ProQuest LLC" country="789 East Eisenhower Parkway, Ann Arbor, MI, USA">
        <title>Comparative Genomics and Chromosome Evolution.</title>
        <authorList>
            <person name="Mudd A.B."/>
        </authorList>
    </citation>
    <scope>NUCLEOTIDE SEQUENCE</scope>
    <source>
        <strain evidence="12">Female2</strain>
        <tissue evidence="12">Blood</tissue>
    </source>
</reference>
<keyword evidence="10" id="KW-0325">Glycoprotein</keyword>
<dbReference type="FunFam" id="1.20.5.930:FF:000001">
    <property type="entry name" value="Integrin subunit alpha V"/>
    <property type="match status" value="1"/>
</dbReference>
<dbReference type="PANTHER" id="PTHR23220">
    <property type="entry name" value="INTEGRIN ALPHA"/>
    <property type="match status" value="1"/>
</dbReference>
<comment type="similarity">
    <text evidence="2">Belongs to the integrin alpha chain family.</text>
</comment>
<name>A0A8T2IAY3_9PIPI</name>
<evidence type="ECO:0000256" key="2">
    <source>
        <dbReference type="ARBA" id="ARBA00008054"/>
    </source>
</evidence>
<evidence type="ECO:0000256" key="7">
    <source>
        <dbReference type="ARBA" id="ARBA00023136"/>
    </source>
</evidence>
<dbReference type="GO" id="GO:0033627">
    <property type="term" value="P:cell adhesion mediated by integrin"/>
    <property type="evidence" value="ECO:0007669"/>
    <property type="project" value="TreeGrafter"/>
</dbReference>
<dbReference type="PANTHER" id="PTHR23220:SF89">
    <property type="entry name" value="INTEGRIN ALPHA-3"/>
    <property type="match status" value="1"/>
</dbReference>
<evidence type="ECO:0000256" key="11">
    <source>
        <dbReference type="SAM" id="Phobius"/>
    </source>
</evidence>
<comment type="subcellular location">
    <subcellularLocation>
        <location evidence="1">Membrane</location>
        <topology evidence="1">Single-pass type I membrane protein</topology>
    </subcellularLocation>
</comment>
<organism evidence="12 13">
    <name type="scientific">Hymenochirus boettgeri</name>
    <name type="common">Congo dwarf clawed frog</name>
    <dbReference type="NCBI Taxonomy" id="247094"/>
    <lineage>
        <taxon>Eukaryota</taxon>
        <taxon>Metazoa</taxon>
        <taxon>Chordata</taxon>
        <taxon>Craniata</taxon>
        <taxon>Vertebrata</taxon>
        <taxon>Euteleostomi</taxon>
        <taxon>Amphibia</taxon>
        <taxon>Batrachia</taxon>
        <taxon>Anura</taxon>
        <taxon>Pipoidea</taxon>
        <taxon>Pipidae</taxon>
        <taxon>Pipinae</taxon>
        <taxon>Hymenochirus</taxon>
    </lineage>
</organism>
<keyword evidence="5 11" id="KW-1133">Transmembrane helix</keyword>
<comment type="caution">
    <text evidence="12">The sequence shown here is derived from an EMBL/GenBank/DDBJ whole genome shotgun (WGS) entry which is preliminary data.</text>
</comment>
<evidence type="ECO:0000256" key="9">
    <source>
        <dbReference type="ARBA" id="ARBA00023170"/>
    </source>
</evidence>
<dbReference type="GO" id="GO:0005178">
    <property type="term" value="F:integrin binding"/>
    <property type="evidence" value="ECO:0007669"/>
    <property type="project" value="TreeGrafter"/>
</dbReference>
<dbReference type="GO" id="GO:0009897">
    <property type="term" value="C:external side of plasma membrane"/>
    <property type="evidence" value="ECO:0007669"/>
    <property type="project" value="TreeGrafter"/>
</dbReference>
<evidence type="ECO:0000256" key="3">
    <source>
        <dbReference type="ARBA" id="ARBA00022692"/>
    </source>
</evidence>
<keyword evidence="3 11" id="KW-0812">Transmembrane</keyword>
<dbReference type="PROSITE" id="PS00242">
    <property type="entry name" value="INTEGRIN_ALPHA"/>
    <property type="match status" value="1"/>
</dbReference>
<proteinExistence type="inferred from homology"/>
<dbReference type="GO" id="GO:0007229">
    <property type="term" value="P:integrin-mediated signaling pathway"/>
    <property type="evidence" value="ECO:0007669"/>
    <property type="project" value="UniProtKB-KW"/>
</dbReference>
<evidence type="ECO:0000256" key="6">
    <source>
        <dbReference type="ARBA" id="ARBA00023037"/>
    </source>
</evidence>
<evidence type="ECO:0000313" key="12">
    <source>
        <dbReference type="EMBL" id="KAG8429073.1"/>
    </source>
</evidence>
<feature type="non-terminal residue" evidence="12">
    <location>
        <position position="113"/>
    </location>
</feature>
<gene>
    <name evidence="12" type="ORF">GDO86_018357</name>
</gene>
<keyword evidence="4" id="KW-0130">Cell adhesion</keyword>
<dbReference type="InterPro" id="IPR018184">
    <property type="entry name" value="Integrin_alpha_C_CS"/>
</dbReference>
<keyword evidence="6" id="KW-0401">Integrin</keyword>
<evidence type="ECO:0000256" key="8">
    <source>
        <dbReference type="ARBA" id="ARBA00023157"/>
    </source>
</evidence>
<dbReference type="GO" id="GO:0050900">
    <property type="term" value="P:leukocyte migration"/>
    <property type="evidence" value="ECO:0007669"/>
    <property type="project" value="TreeGrafter"/>
</dbReference>
<sequence length="113" mass="13004">DYKNVDRVFVTGSAELYLKTDVPTINMQTQFVKFSVAIDSELEELPPTEIPLWYIIVSVVSGILLLGLIILLLWKCGFFRRANTRAMYEVRGQKAEMKVQPSETERLTQEYSL</sequence>
<dbReference type="Proteomes" id="UP000812440">
    <property type="component" value="Unassembled WGS sequence"/>
</dbReference>
<dbReference type="Gene3D" id="1.20.5.930">
    <property type="entry name" value="Bicelle-embedded integrin alpha(iib) transmembrane segment"/>
    <property type="match status" value="1"/>
</dbReference>
<keyword evidence="8" id="KW-1015">Disulfide bond</keyword>
<evidence type="ECO:0000256" key="1">
    <source>
        <dbReference type="ARBA" id="ARBA00004479"/>
    </source>
</evidence>
<protein>
    <submittedName>
        <fullName evidence="12">Uncharacterized protein</fullName>
    </submittedName>
</protein>
<dbReference type="EMBL" id="JAACNH010014015">
    <property type="protein sequence ID" value="KAG8429073.1"/>
    <property type="molecule type" value="Genomic_DNA"/>
</dbReference>
<accession>A0A8T2IAY3</accession>
<dbReference type="OrthoDB" id="5317514at2759"/>
<dbReference type="AlphaFoldDB" id="A0A8T2IAY3"/>
<evidence type="ECO:0000313" key="13">
    <source>
        <dbReference type="Proteomes" id="UP000812440"/>
    </source>
</evidence>
<evidence type="ECO:0000256" key="4">
    <source>
        <dbReference type="ARBA" id="ARBA00022889"/>
    </source>
</evidence>
<keyword evidence="7 11" id="KW-0472">Membrane</keyword>
<evidence type="ECO:0000256" key="10">
    <source>
        <dbReference type="ARBA" id="ARBA00023180"/>
    </source>
</evidence>
<keyword evidence="13" id="KW-1185">Reference proteome</keyword>
<evidence type="ECO:0000256" key="5">
    <source>
        <dbReference type="ARBA" id="ARBA00022989"/>
    </source>
</evidence>
<dbReference type="GO" id="GO:0007160">
    <property type="term" value="P:cell-matrix adhesion"/>
    <property type="evidence" value="ECO:0007669"/>
    <property type="project" value="TreeGrafter"/>
</dbReference>
<dbReference type="GO" id="GO:0098609">
    <property type="term" value="P:cell-cell adhesion"/>
    <property type="evidence" value="ECO:0007669"/>
    <property type="project" value="TreeGrafter"/>
</dbReference>
<keyword evidence="9" id="KW-0675">Receptor</keyword>
<feature type="transmembrane region" description="Helical" evidence="11">
    <location>
        <begin position="52"/>
        <end position="74"/>
    </location>
</feature>
<dbReference type="GO" id="GO:0008305">
    <property type="term" value="C:integrin complex"/>
    <property type="evidence" value="ECO:0007669"/>
    <property type="project" value="TreeGrafter"/>
</dbReference>